<sequence length="267" mass="29388">MAYQEILFERKGSIAVLTLNRPDIRNALTDEGIIGEIEDACQVVQRDFSFSVLVLTGAGPAFSAGGNIKDMERKGGMFSGNPSEIRENYRRGIQRIPLALHRLDVPTIAAVNGPAIGAGCDLSCMCDIRIASDKARFGETFASLGLIPGDGGAFFLPRIVGFSKACELAFTCRIIDAHEALRIGLVTEVTPHEKLLERCMEIASEIARQPSATLRMTKRLFHFAQGKTLEETLELSASFQALCHHTPEHRTALEAFISRQNQNRRKE</sequence>
<dbReference type="InterPro" id="IPR001753">
    <property type="entry name" value="Enoyl-CoA_hydra/iso"/>
</dbReference>
<dbReference type="InterPro" id="IPR014748">
    <property type="entry name" value="Enoyl-CoA_hydra_C"/>
</dbReference>
<dbReference type="EMBL" id="BSDR01000001">
    <property type="protein sequence ID" value="GLI33777.1"/>
    <property type="molecule type" value="Genomic_DNA"/>
</dbReference>
<gene>
    <name evidence="3" type="ORF">DAMNIGENAA_12100</name>
</gene>
<comment type="similarity">
    <text evidence="1">Belongs to the enoyl-CoA hydratase/isomerase family.</text>
</comment>
<proteinExistence type="inferred from homology"/>
<protein>
    <submittedName>
        <fullName evidence="3">Enoyl-CoA hydratase</fullName>
    </submittedName>
</protein>
<accession>A0A9W6D409</accession>
<reference evidence="3" key="1">
    <citation type="submission" date="2022-12" db="EMBL/GenBank/DDBJ databases">
        <title>Reference genome sequencing for broad-spectrum identification of bacterial and archaeal isolates by mass spectrometry.</title>
        <authorList>
            <person name="Sekiguchi Y."/>
            <person name="Tourlousse D.M."/>
        </authorList>
    </citation>
    <scope>NUCLEOTIDE SEQUENCE</scope>
    <source>
        <strain evidence="3">ASRB1</strain>
    </source>
</reference>
<dbReference type="AlphaFoldDB" id="A0A9W6D409"/>
<evidence type="ECO:0000256" key="1">
    <source>
        <dbReference type="ARBA" id="ARBA00005254"/>
    </source>
</evidence>
<dbReference type="Proteomes" id="UP001144372">
    <property type="component" value="Unassembled WGS sequence"/>
</dbReference>
<dbReference type="GO" id="GO:0006635">
    <property type="term" value="P:fatty acid beta-oxidation"/>
    <property type="evidence" value="ECO:0007669"/>
    <property type="project" value="TreeGrafter"/>
</dbReference>
<dbReference type="Gene3D" id="1.10.12.10">
    <property type="entry name" value="Lyase 2-enoyl-coa Hydratase, Chain A, domain 2"/>
    <property type="match status" value="1"/>
</dbReference>
<dbReference type="InterPro" id="IPR029045">
    <property type="entry name" value="ClpP/crotonase-like_dom_sf"/>
</dbReference>
<dbReference type="CDD" id="cd06558">
    <property type="entry name" value="crotonase-like"/>
    <property type="match status" value="1"/>
</dbReference>
<dbReference type="SUPFAM" id="SSF52096">
    <property type="entry name" value="ClpP/crotonase"/>
    <property type="match status" value="1"/>
</dbReference>
<organism evidence="3 4">
    <name type="scientific">Desulforhabdus amnigena</name>
    <dbReference type="NCBI Taxonomy" id="40218"/>
    <lineage>
        <taxon>Bacteria</taxon>
        <taxon>Pseudomonadati</taxon>
        <taxon>Thermodesulfobacteriota</taxon>
        <taxon>Syntrophobacteria</taxon>
        <taxon>Syntrophobacterales</taxon>
        <taxon>Syntrophobacteraceae</taxon>
        <taxon>Desulforhabdus</taxon>
    </lineage>
</organism>
<dbReference type="Pfam" id="PF00378">
    <property type="entry name" value="ECH_1"/>
    <property type="match status" value="1"/>
</dbReference>
<evidence type="ECO:0000313" key="4">
    <source>
        <dbReference type="Proteomes" id="UP001144372"/>
    </source>
</evidence>
<dbReference type="PANTHER" id="PTHR11941:SF54">
    <property type="entry name" value="ENOYL-COA HYDRATASE, MITOCHONDRIAL"/>
    <property type="match status" value="1"/>
</dbReference>
<dbReference type="Gene3D" id="3.90.226.10">
    <property type="entry name" value="2-enoyl-CoA Hydratase, Chain A, domain 1"/>
    <property type="match status" value="1"/>
</dbReference>
<name>A0A9W6D409_9BACT</name>
<dbReference type="GO" id="GO:0016829">
    <property type="term" value="F:lyase activity"/>
    <property type="evidence" value="ECO:0007669"/>
    <property type="project" value="UniProtKB-KW"/>
</dbReference>
<keyword evidence="4" id="KW-1185">Reference proteome</keyword>
<keyword evidence="2" id="KW-0456">Lyase</keyword>
<dbReference type="RefSeq" id="WP_281792971.1">
    <property type="nucleotide sequence ID" value="NZ_BSDR01000001.1"/>
</dbReference>
<evidence type="ECO:0000256" key="2">
    <source>
        <dbReference type="ARBA" id="ARBA00023239"/>
    </source>
</evidence>
<dbReference type="PANTHER" id="PTHR11941">
    <property type="entry name" value="ENOYL-COA HYDRATASE-RELATED"/>
    <property type="match status" value="1"/>
</dbReference>
<comment type="caution">
    <text evidence="3">The sequence shown here is derived from an EMBL/GenBank/DDBJ whole genome shotgun (WGS) entry which is preliminary data.</text>
</comment>
<evidence type="ECO:0000313" key="3">
    <source>
        <dbReference type="EMBL" id="GLI33777.1"/>
    </source>
</evidence>
<dbReference type="NCBIfam" id="NF006699">
    <property type="entry name" value="PRK09245.1"/>
    <property type="match status" value="1"/>
</dbReference>